<evidence type="ECO:0000313" key="2">
    <source>
        <dbReference type="EMBL" id="GAT45803.1"/>
    </source>
</evidence>
<reference evidence="2" key="1">
    <citation type="submission" date="2014-09" db="EMBL/GenBank/DDBJ databases">
        <title>Genome sequence of the luminous mushroom Mycena chlorophos for searching fungal bioluminescence genes.</title>
        <authorList>
            <person name="Tanaka Y."/>
            <person name="Kasuga D."/>
            <person name="Oba Y."/>
            <person name="Hase S."/>
            <person name="Sato K."/>
            <person name="Oba Y."/>
            <person name="Sakakibara Y."/>
        </authorList>
    </citation>
    <scope>NUCLEOTIDE SEQUENCE</scope>
</reference>
<feature type="region of interest" description="Disordered" evidence="1">
    <location>
        <begin position="91"/>
        <end position="130"/>
    </location>
</feature>
<proteinExistence type="predicted"/>
<protein>
    <submittedName>
        <fullName evidence="2">Uncharacterized protein</fullName>
    </submittedName>
</protein>
<name>A0ABQ0L3Q3_MYCCL</name>
<dbReference type="EMBL" id="DF841719">
    <property type="protein sequence ID" value="GAT45803.1"/>
    <property type="molecule type" value="Genomic_DNA"/>
</dbReference>
<feature type="compositionally biased region" description="Low complexity" evidence="1">
    <location>
        <begin position="208"/>
        <end position="220"/>
    </location>
</feature>
<gene>
    <name evidence="2" type="ORF">MCHLO_03363</name>
</gene>
<feature type="compositionally biased region" description="Low complexity" evidence="1">
    <location>
        <begin position="108"/>
        <end position="119"/>
    </location>
</feature>
<feature type="region of interest" description="Disordered" evidence="1">
    <location>
        <begin position="197"/>
        <end position="220"/>
    </location>
</feature>
<sequence>MAPSRTSPLPAHFTRSRIQKHHIFKNAPAGPALLPDPSAATPFSLALKWQFAIVRYLEEHDSVFRGLVAEPSYYRPLLPASEERILNGLPSWNDVSESASGSDDDESASSSNDDSTSGSDNEDVGPSTGISRLGNFVRTYAGHRSIAAATDNTVSADSIPTVVPRRLQPAAVETSIPTASASAAASSVSAVVALRRRPTPAGNARVQAPANSSSARRPRPLRLASNPFRDLISRLERMHDVKLATWDRTRPAPMTDSGGFLTLVLSAYPSDRRPEWVMSSFKLALAMEILHEKRAWKKGPILRWGIGPPQAAAKRPHTLTPSDKIAGDIAEVGDLTTSAGLRLASAYQNRELSFALQETQAYWFVDLVRQFFPELFATLQNAVGDLFSRGLKDLEMPFENSAFPTCELRLLNADRARSDQDAKQWVVEPGHVFVGTVYGEWNPACGGYLILHDDKKMVALANGTTFIIAGGTKRFGFAPVGVHEQQVLFGQYFHGSVFRWLEKGGRTEWDWDTIVEEGRDGKDRRALRAWREKRKLRALQRMKLFPKLEAIAGSTW</sequence>
<evidence type="ECO:0000256" key="1">
    <source>
        <dbReference type="SAM" id="MobiDB-lite"/>
    </source>
</evidence>
<organism evidence="2 3">
    <name type="scientific">Mycena chlorophos</name>
    <name type="common">Agaric fungus</name>
    <name type="synonym">Agaricus chlorophos</name>
    <dbReference type="NCBI Taxonomy" id="658473"/>
    <lineage>
        <taxon>Eukaryota</taxon>
        <taxon>Fungi</taxon>
        <taxon>Dikarya</taxon>
        <taxon>Basidiomycota</taxon>
        <taxon>Agaricomycotina</taxon>
        <taxon>Agaricomycetes</taxon>
        <taxon>Agaricomycetidae</taxon>
        <taxon>Agaricales</taxon>
        <taxon>Marasmiineae</taxon>
        <taxon>Mycenaceae</taxon>
        <taxon>Mycena</taxon>
    </lineage>
</organism>
<dbReference type="Proteomes" id="UP000815677">
    <property type="component" value="Unassembled WGS sequence"/>
</dbReference>
<keyword evidence="3" id="KW-1185">Reference proteome</keyword>
<evidence type="ECO:0000313" key="3">
    <source>
        <dbReference type="Proteomes" id="UP000815677"/>
    </source>
</evidence>
<accession>A0ABQ0L3Q3</accession>